<dbReference type="InterPro" id="IPR018062">
    <property type="entry name" value="HTH_AraC-typ_CS"/>
</dbReference>
<feature type="domain" description="Response regulatory" evidence="13">
    <location>
        <begin position="1126"/>
        <end position="1241"/>
    </location>
</feature>
<dbReference type="InterPro" id="IPR003594">
    <property type="entry name" value="HATPase_dom"/>
</dbReference>
<evidence type="ECO:0000256" key="1">
    <source>
        <dbReference type="ARBA" id="ARBA00000085"/>
    </source>
</evidence>
<dbReference type="PROSITE" id="PS50110">
    <property type="entry name" value="RESPONSE_REGULATORY"/>
    <property type="match status" value="1"/>
</dbReference>
<proteinExistence type="predicted"/>
<dbReference type="PRINTS" id="PR00344">
    <property type="entry name" value="BCTRLSENSOR"/>
</dbReference>
<dbReference type="Proteomes" id="UP000623842">
    <property type="component" value="Unassembled WGS sequence"/>
</dbReference>
<dbReference type="InterPro" id="IPR011006">
    <property type="entry name" value="CheY-like_superfamily"/>
</dbReference>
<evidence type="ECO:0000259" key="12">
    <source>
        <dbReference type="PROSITE" id="PS50109"/>
    </source>
</evidence>
<dbReference type="Gene3D" id="2.130.10.10">
    <property type="entry name" value="YVTN repeat-like/Quinoprotein amine dehydrogenase"/>
    <property type="match status" value="2"/>
</dbReference>
<dbReference type="InterPro" id="IPR036890">
    <property type="entry name" value="HATPase_C_sf"/>
</dbReference>
<evidence type="ECO:0000259" key="11">
    <source>
        <dbReference type="PROSITE" id="PS01124"/>
    </source>
</evidence>
<evidence type="ECO:0000256" key="6">
    <source>
        <dbReference type="ARBA" id="ARBA00023015"/>
    </source>
</evidence>
<dbReference type="InterPro" id="IPR018060">
    <property type="entry name" value="HTH_AraC"/>
</dbReference>
<dbReference type="InterPro" id="IPR011123">
    <property type="entry name" value="Y_Y_Y"/>
</dbReference>
<dbReference type="Pfam" id="PF00072">
    <property type="entry name" value="Response_reg"/>
    <property type="match status" value="1"/>
</dbReference>
<dbReference type="SUPFAM" id="SSF63829">
    <property type="entry name" value="Calcium-dependent phosphotriesterase"/>
    <property type="match status" value="1"/>
</dbReference>
<keyword evidence="10" id="KW-1133">Transmembrane helix</keyword>
<keyword evidence="4" id="KW-0808">Transferase</keyword>
<dbReference type="InterPro" id="IPR036097">
    <property type="entry name" value="HisK_dim/P_sf"/>
</dbReference>
<dbReference type="CDD" id="cd00082">
    <property type="entry name" value="HisKA"/>
    <property type="match status" value="1"/>
</dbReference>
<dbReference type="RefSeq" id="WP_189771145.1">
    <property type="nucleotide sequence ID" value="NZ_BNCK01000005.1"/>
</dbReference>
<comment type="catalytic activity">
    <reaction evidence="1">
        <text>ATP + protein L-histidine = ADP + protein N-phospho-L-histidine.</text>
        <dbReference type="EC" id="2.7.13.3"/>
    </reaction>
</comment>
<feature type="modified residue" description="4-aspartylphosphate" evidence="9">
    <location>
        <position position="1174"/>
    </location>
</feature>
<dbReference type="InterPro" id="IPR004358">
    <property type="entry name" value="Sig_transdc_His_kin-like_C"/>
</dbReference>
<dbReference type="Gene3D" id="2.60.40.10">
    <property type="entry name" value="Immunoglobulins"/>
    <property type="match status" value="1"/>
</dbReference>
<organism evidence="14 15">
    <name type="scientific">Thalassotalea marina</name>
    <dbReference type="NCBI Taxonomy" id="1673741"/>
    <lineage>
        <taxon>Bacteria</taxon>
        <taxon>Pseudomonadati</taxon>
        <taxon>Pseudomonadota</taxon>
        <taxon>Gammaproteobacteria</taxon>
        <taxon>Alteromonadales</taxon>
        <taxon>Colwelliaceae</taxon>
        <taxon>Thalassotalea</taxon>
    </lineage>
</organism>
<evidence type="ECO:0000256" key="3">
    <source>
        <dbReference type="ARBA" id="ARBA00022553"/>
    </source>
</evidence>
<sequence>MIESPIYQAKFFIRIFLLLILVFCSPSKGQTSSTVEFKKLGPPFLNYKKLDNVGVGLVSTILHDSSGFIWLVNSEGLHRFDGQSMTLFPGLEQFASPHVEFITEGQDGRIWIATYDKGVAVFDPKSTQLTFVPLSKHLPQAWQELEKIPPVGGIVIRNGELFVAIKDRVIVIDEQSFSLKKVVETSVAESDLITRLLVTSNGEIWLNSYHGSGPMRYDGEVWHSYHHDKDDKSSISSRMVVTFFEDSKQRVWLGTYEGLNLFDPATEKFKRYAPYEIGKSENLVKNIVSSIAEDEQGVLWLGLYEQGLFTFDPDKESFFFMPPVKGIETSILSNQFPSYSKSVFVDQQHTIWAITREGISKLSQQNRQLAQWVNTTEESCLPRSMYESHHGLFFACDNKLFLKQDDQFSLIKTFTDREQNIKVDARAIAAGNGDNIWVATNVDGIYKINLKTKSEKHYQFKTKVQNKFAVNLIWYLAFDQQDRLYAMMGQHPEHAGGAILIYNENTDSFDIVSTGFKNTHFIDVDEKRLLINRAYSKEQQNLFWFDKHQKTLQPLAVNTGEIGAMVKWNNQIIVATEHLGVMSINVNTGAAEKVTTDIDDVVLGFYVMQDKLFASSKKNLYQMTLDKTFSAELSCITCTLSIDLPELNHHQHGQLYWSQSFMSSLGHFYAFTDNSILSIPVDKLNQPEIDEQLTYTELTAMGKKVLPNRENKHVLLTESIERATALTILPNTSLLSFKFTKLGALQPEKIQYAYQLNGLSEEWITTEKGTGAATFSLLPAGNYQLNIRSTDALGHWLSDKKSLTIKVLAPWYQTVYAYVFYAFVAGSIILCFSWLYHRKKLAEKDYENAHALTAAKERLFANLSHEFRTPLTLILGPADAIKKQAQQDVVTRNVNLIERNALKLLSMVDQLLQLAKVREQHEEDVNEQHVKSICDAVVELFSALAQEKLIDFQVSIEVQDNVCLFGVNEALDTILHNVLSNAFKFTPAGGKVSFCVFLQKQQVAITIEDSGCGIPEHELGHIFERFARVENQGANVAGTGIGLALVKELVNKLKGQVFVESTVGQGTKFVLTLPIVYQEFDVSKIPDKSVTDKTHLKPDTASIELSLPVNEMPESAHSSADGDKSVILVVDDNPDICQFLYDSLINEHDVVTAVDGKQAIEFALIHSPDLIISDVMMPQMDGFELLSQIRDNMALCHIPIILLTAKGDEDSKLKGLSELADDYITKPFKPAQLHARIQNLLGLRAIIRRRLEAQFNGNERSNKNVSHQENEHIDNVFLTERDEQFIEKLQALYEQLHSDTTLNLATIAEKLAMSERQLQRKLKALIGATFSESLRDYRLSQAKDLLFKGEQVAVIADKVGFNSSSYFVRCFKAKYGTTPNDFRKKAHA</sequence>
<evidence type="ECO:0000256" key="7">
    <source>
        <dbReference type="ARBA" id="ARBA00023125"/>
    </source>
</evidence>
<reference evidence="14" key="1">
    <citation type="journal article" date="2014" name="Int. J. Syst. Evol. Microbiol.">
        <title>Complete genome sequence of Corynebacterium casei LMG S-19264T (=DSM 44701T), isolated from a smear-ripened cheese.</title>
        <authorList>
            <consortium name="US DOE Joint Genome Institute (JGI-PGF)"/>
            <person name="Walter F."/>
            <person name="Albersmeier A."/>
            <person name="Kalinowski J."/>
            <person name="Ruckert C."/>
        </authorList>
    </citation>
    <scope>NUCLEOTIDE SEQUENCE</scope>
    <source>
        <strain evidence="14">KCTC 42731</strain>
    </source>
</reference>
<dbReference type="Pfam" id="PF07495">
    <property type="entry name" value="Y_Y_Y"/>
    <property type="match status" value="1"/>
</dbReference>
<dbReference type="SUPFAM" id="SSF55874">
    <property type="entry name" value="ATPase domain of HSP90 chaperone/DNA topoisomerase II/histidine kinase"/>
    <property type="match status" value="1"/>
</dbReference>
<dbReference type="SUPFAM" id="SSF52172">
    <property type="entry name" value="CheY-like"/>
    <property type="match status" value="1"/>
</dbReference>
<dbReference type="InterPro" id="IPR001789">
    <property type="entry name" value="Sig_transdc_resp-reg_receiver"/>
</dbReference>
<keyword evidence="8" id="KW-0804">Transcription</keyword>
<evidence type="ECO:0000256" key="4">
    <source>
        <dbReference type="ARBA" id="ARBA00022679"/>
    </source>
</evidence>
<dbReference type="PANTHER" id="PTHR43547:SF2">
    <property type="entry name" value="HYBRID SIGNAL TRANSDUCTION HISTIDINE KINASE C"/>
    <property type="match status" value="1"/>
</dbReference>
<evidence type="ECO:0000256" key="2">
    <source>
        <dbReference type="ARBA" id="ARBA00012438"/>
    </source>
</evidence>
<dbReference type="SUPFAM" id="SSF50998">
    <property type="entry name" value="Quinoprotein alcohol dehydrogenase-like"/>
    <property type="match status" value="1"/>
</dbReference>
<keyword evidence="10" id="KW-0472">Membrane</keyword>
<dbReference type="Pfam" id="PF12833">
    <property type="entry name" value="HTH_18"/>
    <property type="match status" value="1"/>
</dbReference>
<name>A0A919BKX9_9GAMM</name>
<dbReference type="GO" id="GO:0043565">
    <property type="term" value="F:sequence-specific DNA binding"/>
    <property type="evidence" value="ECO:0007669"/>
    <property type="project" value="InterPro"/>
</dbReference>
<dbReference type="Gene3D" id="1.10.10.60">
    <property type="entry name" value="Homeodomain-like"/>
    <property type="match status" value="1"/>
</dbReference>
<dbReference type="PANTHER" id="PTHR43547">
    <property type="entry name" value="TWO-COMPONENT HISTIDINE KINASE"/>
    <property type="match status" value="1"/>
</dbReference>
<dbReference type="GO" id="GO:0003700">
    <property type="term" value="F:DNA-binding transcription factor activity"/>
    <property type="evidence" value="ECO:0007669"/>
    <property type="project" value="InterPro"/>
</dbReference>
<feature type="transmembrane region" description="Helical" evidence="10">
    <location>
        <begin position="815"/>
        <end position="836"/>
    </location>
</feature>
<dbReference type="EC" id="2.7.13.3" evidence="2"/>
<dbReference type="Pfam" id="PF00512">
    <property type="entry name" value="HisKA"/>
    <property type="match status" value="1"/>
</dbReference>
<dbReference type="GO" id="GO:0000155">
    <property type="term" value="F:phosphorelay sensor kinase activity"/>
    <property type="evidence" value="ECO:0007669"/>
    <property type="project" value="InterPro"/>
</dbReference>
<gene>
    <name evidence="14" type="ORF">GCM10017161_25360</name>
</gene>
<dbReference type="Pfam" id="PF02518">
    <property type="entry name" value="HATPase_c"/>
    <property type="match status" value="1"/>
</dbReference>
<accession>A0A919BKX9</accession>
<dbReference type="EMBL" id="BNCK01000005">
    <property type="protein sequence ID" value="GHF95968.1"/>
    <property type="molecule type" value="Genomic_DNA"/>
</dbReference>
<protein>
    <recommendedName>
        <fullName evidence="2">histidine kinase</fullName>
        <ecNumber evidence="2">2.7.13.3</ecNumber>
    </recommendedName>
</protein>
<dbReference type="Gene3D" id="1.10.287.130">
    <property type="match status" value="1"/>
</dbReference>
<keyword evidence="6" id="KW-0805">Transcription regulation</keyword>
<evidence type="ECO:0000259" key="13">
    <source>
        <dbReference type="PROSITE" id="PS50110"/>
    </source>
</evidence>
<dbReference type="InterPro" id="IPR013783">
    <property type="entry name" value="Ig-like_fold"/>
</dbReference>
<dbReference type="SUPFAM" id="SSF46689">
    <property type="entry name" value="Homeodomain-like"/>
    <property type="match status" value="1"/>
</dbReference>
<dbReference type="FunFam" id="3.30.565.10:FF:000006">
    <property type="entry name" value="Sensor histidine kinase WalK"/>
    <property type="match status" value="1"/>
</dbReference>
<dbReference type="InterPro" id="IPR011047">
    <property type="entry name" value="Quinoprotein_ADH-like_sf"/>
</dbReference>
<dbReference type="Gene3D" id="3.40.50.2300">
    <property type="match status" value="1"/>
</dbReference>
<feature type="domain" description="HTH araC/xylS-type" evidence="11">
    <location>
        <begin position="1287"/>
        <end position="1385"/>
    </location>
</feature>
<dbReference type="SUPFAM" id="SSF47384">
    <property type="entry name" value="Homodimeric domain of signal transducing histidine kinase"/>
    <property type="match status" value="1"/>
</dbReference>
<dbReference type="PROSITE" id="PS01124">
    <property type="entry name" value="HTH_ARAC_FAMILY_2"/>
    <property type="match status" value="1"/>
</dbReference>
<comment type="caution">
    <text evidence="14">The sequence shown here is derived from an EMBL/GenBank/DDBJ whole genome shotgun (WGS) entry which is preliminary data.</text>
</comment>
<keyword evidence="5 14" id="KW-0418">Kinase</keyword>
<keyword evidence="15" id="KW-1185">Reference proteome</keyword>
<keyword evidence="10" id="KW-0812">Transmembrane</keyword>
<evidence type="ECO:0000256" key="10">
    <source>
        <dbReference type="SAM" id="Phobius"/>
    </source>
</evidence>
<evidence type="ECO:0000313" key="15">
    <source>
        <dbReference type="Proteomes" id="UP000623842"/>
    </source>
</evidence>
<dbReference type="SMART" id="SM00387">
    <property type="entry name" value="HATPase_c"/>
    <property type="match status" value="1"/>
</dbReference>
<evidence type="ECO:0000256" key="9">
    <source>
        <dbReference type="PROSITE-ProRule" id="PRU00169"/>
    </source>
</evidence>
<dbReference type="InterPro" id="IPR015943">
    <property type="entry name" value="WD40/YVTN_repeat-like_dom_sf"/>
</dbReference>
<dbReference type="Gene3D" id="3.30.565.10">
    <property type="entry name" value="Histidine kinase-like ATPase, C-terminal domain"/>
    <property type="match status" value="1"/>
</dbReference>
<dbReference type="SMART" id="SM00388">
    <property type="entry name" value="HisKA"/>
    <property type="match status" value="1"/>
</dbReference>
<dbReference type="InterPro" id="IPR009057">
    <property type="entry name" value="Homeodomain-like_sf"/>
</dbReference>
<dbReference type="CDD" id="cd00075">
    <property type="entry name" value="HATPase"/>
    <property type="match status" value="1"/>
</dbReference>
<dbReference type="InterPro" id="IPR003661">
    <property type="entry name" value="HisK_dim/P_dom"/>
</dbReference>
<keyword evidence="7" id="KW-0238">DNA-binding</keyword>
<dbReference type="PROSITE" id="PS00041">
    <property type="entry name" value="HTH_ARAC_FAMILY_1"/>
    <property type="match status" value="1"/>
</dbReference>
<dbReference type="CDD" id="cd17574">
    <property type="entry name" value="REC_OmpR"/>
    <property type="match status" value="1"/>
</dbReference>
<dbReference type="GO" id="GO:0005886">
    <property type="term" value="C:plasma membrane"/>
    <property type="evidence" value="ECO:0007669"/>
    <property type="project" value="UniProtKB-ARBA"/>
</dbReference>
<dbReference type="InterPro" id="IPR005467">
    <property type="entry name" value="His_kinase_dom"/>
</dbReference>
<evidence type="ECO:0000313" key="14">
    <source>
        <dbReference type="EMBL" id="GHF95968.1"/>
    </source>
</evidence>
<dbReference type="SMART" id="SM00448">
    <property type="entry name" value="REC"/>
    <property type="match status" value="1"/>
</dbReference>
<dbReference type="PROSITE" id="PS50109">
    <property type="entry name" value="HIS_KIN"/>
    <property type="match status" value="1"/>
</dbReference>
<evidence type="ECO:0000256" key="8">
    <source>
        <dbReference type="ARBA" id="ARBA00023163"/>
    </source>
</evidence>
<keyword evidence="3 9" id="KW-0597">Phosphoprotein</keyword>
<reference evidence="14" key="2">
    <citation type="submission" date="2020-09" db="EMBL/GenBank/DDBJ databases">
        <authorList>
            <person name="Sun Q."/>
            <person name="Kim S."/>
        </authorList>
    </citation>
    <scope>NUCLEOTIDE SEQUENCE</scope>
    <source>
        <strain evidence="14">KCTC 42731</strain>
    </source>
</reference>
<evidence type="ECO:0000256" key="5">
    <source>
        <dbReference type="ARBA" id="ARBA00022777"/>
    </source>
</evidence>
<dbReference type="SMART" id="SM00342">
    <property type="entry name" value="HTH_ARAC"/>
    <property type="match status" value="1"/>
</dbReference>
<feature type="domain" description="Histidine kinase" evidence="12">
    <location>
        <begin position="862"/>
        <end position="1077"/>
    </location>
</feature>